<evidence type="ECO:0008006" key="4">
    <source>
        <dbReference type="Google" id="ProtNLM"/>
    </source>
</evidence>
<feature type="transmembrane region" description="Helical" evidence="1">
    <location>
        <begin position="18"/>
        <end position="38"/>
    </location>
</feature>
<organism evidence="2 3">
    <name type="scientific">Agrococcus pavilionensis RW1</name>
    <dbReference type="NCBI Taxonomy" id="1330458"/>
    <lineage>
        <taxon>Bacteria</taxon>
        <taxon>Bacillati</taxon>
        <taxon>Actinomycetota</taxon>
        <taxon>Actinomycetes</taxon>
        <taxon>Micrococcales</taxon>
        <taxon>Microbacteriaceae</taxon>
        <taxon>Agrococcus</taxon>
    </lineage>
</organism>
<feature type="transmembrane region" description="Helical" evidence="1">
    <location>
        <begin position="104"/>
        <end position="130"/>
    </location>
</feature>
<keyword evidence="3" id="KW-1185">Reference proteome</keyword>
<accession>U1MR31</accession>
<proteinExistence type="predicted"/>
<dbReference type="RefSeq" id="WP_021010454.1">
    <property type="nucleotide sequence ID" value="NZ_ASHR01000023.1"/>
</dbReference>
<evidence type="ECO:0000256" key="1">
    <source>
        <dbReference type="SAM" id="Phobius"/>
    </source>
</evidence>
<feature type="transmembrane region" description="Helical" evidence="1">
    <location>
        <begin position="172"/>
        <end position="193"/>
    </location>
</feature>
<gene>
    <name evidence="2" type="ORF">L332_07955</name>
</gene>
<evidence type="ECO:0000313" key="3">
    <source>
        <dbReference type="Proteomes" id="UP000016462"/>
    </source>
</evidence>
<comment type="caution">
    <text evidence="2">The sequence shown here is derived from an EMBL/GenBank/DDBJ whole genome shotgun (WGS) entry which is preliminary data.</text>
</comment>
<dbReference type="EMBL" id="ASHR01000023">
    <property type="protein sequence ID" value="ERG64381.1"/>
    <property type="molecule type" value="Genomic_DNA"/>
</dbReference>
<reference evidence="2 3" key="1">
    <citation type="journal article" date="2013" name="Genome Announc.">
        <title>First draft genome sequence from a member of the genus agrococcus, isolated from modern microbialites.</title>
        <authorList>
            <person name="White R.A.III."/>
            <person name="Grassa C.J."/>
            <person name="Suttle C.A."/>
        </authorList>
    </citation>
    <scope>NUCLEOTIDE SEQUENCE [LARGE SCALE GENOMIC DNA]</scope>
    <source>
        <strain evidence="2 3">RW1</strain>
    </source>
</reference>
<keyword evidence="1" id="KW-1133">Transmembrane helix</keyword>
<keyword evidence="1" id="KW-0472">Membrane</keyword>
<protein>
    <recommendedName>
        <fullName evidence="4">YhfC family intramembrane metalloprotease</fullName>
    </recommendedName>
</protein>
<feature type="transmembrane region" description="Helical" evidence="1">
    <location>
        <begin position="44"/>
        <end position="65"/>
    </location>
</feature>
<dbReference type="Proteomes" id="UP000016462">
    <property type="component" value="Unassembled WGS sequence"/>
</dbReference>
<feature type="transmembrane region" description="Helical" evidence="1">
    <location>
        <begin position="205"/>
        <end position="227"/>
    </location>
</feature>
<sequence>MTALTDDRRLAATLRRNALAVLPAPLIAGAALAALAWPPLGVPALLGAAGWLLALAARQPVALLVARRTTPARGAAIIGWCSGPAEELVRLALVLLALRSFEDAIWAGFGWATIEVLLVLSNGFAMAALIAKDDAKSLEARALLEAQGLLAPHHAGWGLLERLSATALHTGFTLLLLAQPWLVLLTLPAHSAINMLMVRIGRTRLAVAEIAFAIVSAAVLAAGILLATA</sequence>
<evidence type="ECO:0000313" key="2">
    <source>
        <dbReference type="EMBL" id="ERG64381.1"/>
    </source>
</evidence>
<dbReference type="OrthoDB" id="3698576at2"/>
<name>U1MR31_9MICO</name>
<dbReference type="AlphaFoldDB" id="U1MR31"/>
<keyword evidence="1" id="KW-0812">Transmembrane</keyword>